<dbReference type="InterPro" id="IPR042171">
    <property type="entry name" value="Acyl-CoA_hotdog"/>
</dbReference>
<evidence type="ECO:0000313" key="3">
    <source>
        <dbReference type="EMBL" id="QUR67112.1"/>
    </source>
</evidence>
<keyword evidence="4" id="KW-1185">Reference proteome</keyword>
<evidence type="ECO:0000313" key="4">
    <source>
        <dbReference type="Proteomes" id="UP000682202"/>
    </source>
</evidence>
<dbReference type="InterPro" id="IPR049449">
    <property type="entry name" value="TesB_ACOT8-like_N"/>
</dbReference>
<protein>
    <recommendedName>
        <fullName evidence="5">Thioesterase family protein</fullName>
    </recommendedName>
</protein>
<proteinExistence type="predicted"/>
<dbReference type="Pfam" id="PF13622">
    <property type="entry name" value="4HBT_3"/>
    <property type="match status" value="1"/>
</dbReference>
<dbReference type="InterPro" id="IPR052389">
    <property type="entry name" value="Sec_Metab_Biosynth-Assoc"/>
</dbReference>
<feature type="domain" description="Acyl-CoA thioesterase-like C-terminal" evidence="2">
    <location>
        <begin position="144"/>
        <end position="265"/>
    </location>
</feature>
<reference evidence="3" key="1">
    <citation type="submission" date="2019-12" db="EMBL/GenBank/DDBJ databases">
        <title>Mycobacterium spongiae sp. nov.</title>
        <authorList>
            <person name="Stinear T."/>
        </authorList>
    </citation>
    <scope>NUCLEOTIDE SEQUENCE</scope>
    <source>
        <strain evidence="3">FSD4b-SM</strain>
    </source>
</reference>
<dbReference type="InterPro" id="IPR029069">
    <property type="entry name" value="HotDog_dom_sf"/>
</dbReference>
<dbReference type="InterPro" id="IPR049450">
    <property type="entry name" value="ACOT8-like_C"/>
</dbReference>
<evidence type="ECO:0000259" key="1">
    <source>
        <dbReference type="Pfam" id="PF13622"/>
    </source>
</evidence>
<gene>
    <name evidence="3" type="ORF">F6B93_08370</name>
</gene>
<name>A0A975JWR1_9MYCO</name>
<sequence>MYGYQMDLLRSHLSWRETAEGVFERHCDHTWWGTGAMVGGYVQALALSAMQQANAELDKEALSLHCQFLKPVLEEDVRAEVRVVRRGRTATNMRCELYSQEKMAAVALACFAKRSDLGGFVELEAPDFAPVLAAESPVRPEVGLAAHGHFDFYPRLGSFERGQGDAQVGGWVAPRWDAGCDVSLLAVVADLWVPAAYHRWRDELGVVGLDITVHFRATAAQLRGLRPMLQLRSASALAAGGYVDEDGEIWSESGQLLCQYRQMRLVF</sequence>
<dbReference type="KEGG" id="mspg:F6B93_08370"/>
<dbReference type="Gene3D" id="2.40.160.210">
    <property type="entry name" value="Acyl-CoA thioesterase, double hotdog domain"/>
    <property type="match status" value="1"/>
</dbReference>
<feature type="domain" description="Acyl-CoA thioesterase-like N-terminal HotDog" evidence="1">
    <location>
        <begin position="30"/>
        <end position="111"/>
    </location>
</feature>
<dbReference type="PANTHER" id="PTHR38110">
    <property type="entry name" value="CHROMOSOME 23, WHOLE GENOME SHOTGUN SEQUENCE"/>
    <property type="match status" value="1"/>
</dbReference>
<evidence type="ECO:0000259" key="2">
    <source>
        <dbReference type="Pfam" id="PF20789"/>
    </source>
</evidence>
<dbReference type="Proteomes" id="UP000682202">
    <property type="component" value="Chromosome"/>
</dbReference>
<dbReference type="SUPFAM" id="SSF54637">
    <property type="entry name" value="Thioesterase/thiol ester dehydrase-isomerase"/>
    <property type="match status" value="2"/>
</dbReference>
<evidence type="ECO:0008006" key="5">
    <source>
        <dbReference type="Google" id="ProtNLM"/>
    </source>
</evidence>
<accession>A0A975JWR1</accession>
<organism evidence="3 4">
    <name type="scientific">Mycobacterium spongiae</name>
    <dbReference type="NCBI Taxonomy" id="886343"/>
    <lineage>
        <taxon>Bacteria</taxon>
        <taxon>Bacillati</taxon>
        <taxon>Actinomycetota</taxon>
        <taxon>Actinomycetes</taxon>
        <taxon>Mycobacteriales</taxon>
        <taxon>Mycobacteriaceae</taxon>
        <taxon>Mycobacterium</taxon>
    </lineage>
</organism>
<dbReference type="Pfam" id="PF20789">
    <property type="entry name" value="4HBT_3C"/>
    <property type="match status" value="1"/>
</dbReference>
<dbReference type="PANTHER" id="PTHR38110:SF1">
    <property type="entry name" value="THIOESTERASE DOMAIN-CONTAINING PROTEIN"/>
    <property type="match status" value="1"/>
</dbReference>
<dbReference type="AlphaFoldDB" id="A0A975JWR1"/>
<dbReference type="EMBL" id="CP046600">
    <property type="protein sequence ID" value="QUR67112.1"/>
    <property type="molecule type" value="Genomic_DNA"/>
</dbReference>